<dbReference type="PANTHER" id="PTHR11819">
    <property type="entry name" value="SOLUTE CARRIER FAMILY 5"/>
    <property type="match status" value="1"/>
</dbReference>
<dbReference type="EMBL" id="CAJOBG010000027">
    <property type="protein sequence ID" value="CAF3739731.1"/>
    <property type="molecule type" value="Genomic_DNA"/>
</dbReference>
<evidence type="ECO:0000256" key="1">
    <source>
        <dbReference type="ARBA" id="ARBA00004141"/>
    </source>
</evidence>
<comment type="subcellular location">
    <subcellularLocation>
        <location evidence="1">Membrane</location>
        <topology evidence="1">Multi-pass membrane protein</topology>
    </subcellularLocation>
</comment>
<evidence type="ECO:0000256" key="4">
    <source>
        <dbReference type="ARBA" id="ARBA00022989"/>
    </source>
</evidence>
<dbReference type="GO" id="GO:0005412">
    <property type="term" value="F:D-glucose:sodium symporter activity"/>
    <property type="evidence" value="ECO:0007669"/>
    <property type="project" value="TreeGrafter"/>
</dbReference>
<evidence type="ECO:0000313" key="10">
    <source>
        <dbReference type="Proteomes" id="UP000663866"/>
    </source>
</evidence>
<keyword evidence="10" id="KW-1185">Reference proteome</keyword>
<dbReference type="PROSITE" id="PS50283">
    <property type="entry name" value="NA_SOLUT_SYMP_3"/>
    <property type="match status" value="1"/>
</dbReference>
<evidence type="ECO:0000256" key="7">
    <source>
        <dbReference type="SAM" id="Phobius"/>
    </source>
</evidence>
<sequence>MLELVVYLIVNEDRIGCSSPQTCKEICGNEASCTDIAYPLIVIELIPRGLRGLMLACMIAALMTSLTSIFNSSSTIFTIDIWQRFRARALQLELLIVGSAINFLAILWKRVNEEAAFWGLIFPPYALSHTDQRPDAIKFHYLYFAILLFVLTCLITITISLLTRPIPDQCLHGLNIFDLNNPV</sequence>
<feature type="transmembrane region" description="Helical" evidence="7">
    <location>
        <begin position="89"/>
        <end position="108"/>
    </location>
</feature>
<protein>
    <recommendedName>
        <fullName evidence="11">Sodium/glucose cotransporter 4</fullName>
    </recommendedName>
</protein>
<dbReference type="InterPro" id="IPR001734">
    <property type="entry name" value="Na/solute_symporter"/>
</dbReference>
<evidence type="ECO:0000256" key="6">
    <source>
        <dbReference type="RuleBase" id="RU362091"/>
    </source>
</evidence>
<feature type="transmembrane region" description="Helical" evidence="7">
    <location>
        <begin position="53"/>
        <end position="77"/>
    </location>
</feature>
<keyword evidence="5 7" id="KW-0472">Membrane</keyword>
<dbReference type="Pfam" id="PF00474">
    <property type="entry name" value="SSF"/>
    <property type="match status" value="1"/>
</dbReference>
<evidence type="ECO:0000313" key="9">
    <source>
        <dbReference type="EMBL" id="CAF3915519.1"/>
    </source>
</evidence>
<dbReference type="Gene3D" id="1.20.1730.10">
    <property type="entry name" value="Sodium/glucose cotransporter"/>
    <property type="match status" value="1"/>
</dbReference>
<dbReference type="AlphaFoldDB" id="A0A818XP89"/>
<evidence type="ECO:0000256" key="3">
    <source>
        <dbReference type="ARBA" id="ARBA00022692"/>
    </source>
</evidence>
<evidence type="ECO:0000313" key="8">
    <source>
        <dbReference type="EMBL" id="CAF3739731.1"/>
    </source>
</evidence>
<evidence type="ECO:0000256" key="2">
    <source>
        <dbReference type="ARBA" id="ARBA00006434"/>
    </source>
</evidence>
<name>A0A818XP89_9BILA</name>
<reference evidence="8" key="1">
    <citation type="submission" date="2021-02" db="EMBL/GenBank/DDBJ databases">
        <authorList>
            <person name="Nowell W R."/>
        </authorList>
    </citation>
    <scope>NUCLEOTIDE SEQUENCE</scope>
</reference>
<comment type="similarity">
    <text evidence="2 6">Belongs to the sodium:solute symporter (SSF) (TC 2.A.21) family.</text>
</comment>
<evidence type="ECO:0000256" key="5">
    <source>
        <dbReference type="ARBA" id="ARBA00023136"/>
    </source>
</evidence>
<dbReference type="Proteomes" id="UP000663866">
    <property type="component" value="Unassembled WGS sequence"/>
</dbReference>
<keyword evidence="4 7" id="KW-1133">Transmembrane helix</keyword>
<dbReference type="GO" id="GO:0005886">
    <property type="term" value="C:plasma membrane"/>
    <property type="evidence" value="ECO:0007669"/>
    <property type="project" value="TreeGrafter"/>
</dbReference>
<dbReference type="EMBL" id="CAJOBF010001120">
    <property type="protein sequence ID" value="CAF3915519.1"/>
    <property type="molecule type" value="Genomic_DNA"/>
</dbReference>
<gene>
    <name evidence="8" type="ORF">OVN521_LOCUS486</name>
    <name evidence="9" type="ORF">UXM345_LOCUS11322</name>
</gene>
<accession>A0A818XP89</accession>
<dbReference type="PANTHER" id="PTHR11819:SF195">
    <property type="entry name" value="SODIUM_GLUCOSE COTRANSPORTER 4"/>
    <property type="match status" value="1"/>
</dbReference>
<organism evidence="8 10">
    <name type="scientific">Rotaria magnacalcarata</name>
    <dbReference type="NCBI Taxonomy" id="392030"/>
    <lineage>
        <taxon>Eukaryota</taxon>
        <taxon>Metazoa</taxon>
        <taxon>Spiralia</taxon>
        <taxon>Gnathifera</taxon>
        <taxon>Rotifera</taxon>
        <taxon>Eurotatoria</taxon>
        <taxon>Bdelloidea</taxon>
        <taxon>Philodinida</taxon>
        <taxon>Philodinidae</taxon>
        <taxon>Rotaria</taxon>
    </lineage>
</organism>
<evidence type="ECO:0008006" key="11">
    <source>
        <dbReference type="Google" id="ProtNLM"/>
    </source>
</evidence>
<keyword evidence="3 7" id="KW-0812">Transmembrane</keyword>
<proteinExistence type="inferred from homology"/>
<comment type="caution">
    <text evidence="8">The sequence shown here is derived from an EMBL/GenBank/DDBJ whole genome shotgun (WGS) entry which is preliminary data.</text>
</comment>
<dbReference type="Proteomes" id="UP000663842">
    <property type="component" value="Unassembled WGS sequence"/>
</dbReference>
<dbReference type="InterPro" id="IPR038377">
    <property type="entry name" value="Na/Glc_symporter_sf"/>
</dbReference>
<feature type="transmembrane region" description="Helical" evidence="7">
    <location>
        <begin position="141"/>
        <end position="162"/>
    </location>
</feature>